<dbReference type="PROSITE" id="PS50927">
    <property type="entry name" value="BULB_LECTIN"/>
    <property type="match status" value="1"/>
</dbReference>
<comment type="caution">
    <text evidence="1">The sequence shown here is derived from an EMBL/GenBank/DDBJ whole genome shotgun (WGS) entry which is preliminary data.</text>
</comment>
<dbReference type="InterPro" id="IPR001296">
    <property type="entry name" value="Glyco_trans_1"/>
</dbReference>
<organism evidence="1 2">
    <name type="scientific">Staphylococcus piscifermentans</name>
    <dbReference type="NCBI Taxonomy" id="70258"/>
    <lineage>
        <taxon>Bacteria</taxon>
        <taxon>Bacillati</taxon>
        <taxon>Bacillota</taxon>
        <taxon>Bacilli</taxon>
        <taxon>Bacillales</taxon>
        <taxon>Staphylococcaceae</taxon>
        <taxon>Staphylococcus</taxon>
    </lineage>
</organism>
<keyword evidence="1" id="KW-0808">Transferase</keyword>
<reference evidence="1 2" key="1">
    <citation type="submission" date="2019-07" db="EMBL/GenBank/DDBJ databases">
        <title>Whole genome shotgun sequence of Staphylococcus piscifermentans NBRC 109625.</title>
        <authorList>
            <person name="Hosoyama A."/>
            <person name="Uohara A."/>
            <person name="Ohji S."/>
            <person name="Ichikawa N."/>
        </authorList>
    </citation>
    <scope>NUCLEOTIDE SEQUENCE [LARGE SCALE GENOMIC DNA]</scope>
    <source>
        <strain evidence="1 2">NBRC 109625</strain>
    </source>
</reference>
<dbReference type="CDD" id="cd03794">
    <property type="entry name" value="GT4_WbuB-like"/>
    <property type="match status" value="1"/>
</dbReference>
<dbReference type="PANTHER" id="PTHR12526">
    <property type="entry name" value="GLYCOSYLTRANSFERASE"/>
    <property type="match status" value="1"/>
</dbReference>
<dbReference type="Proteomes" id="UP000321736">
    <property type="component" value="Unassembled WGS sequence"/>
</dbReference>
<dbReference type="AlphaFoldDB" id="A0A239TF11"/>
<accession>A0A239TF11</accession>
<protein>
    <submittedName>
        <fullName evidence="1">Glycosyltransferase WbuB</fullName>
    </submittedName>
</protein>
<name>A0A239TF11_9STAP</name>
<dbReference type="RefSeq" id="WP_095102744.1">
    <property type="nucleotide sequence ID" value="NZ_BKAR01000002.1"/>
</dbReference>
<proteinExistence type="predicted"/>
<dbReference type="GO" id="GO:0016757">
    <property type="term" value="F:glycosyltransferase activity"/>
    <property type="evidence" value="ECO:0007669"/>
    <property type="project" value="InterPro"/>
</dbReference>
<gene>
    <name evidence="1" type="ORF">SPI02_02420</name>
</gene>
<evidence type="ECO:0000313" key="2">
    <source>
        <dbReference type="Proteomes" id="UP000321736"/>
    </source>
</evidence>
<dbReference type="Pfam" id="PF00534">
    <property type="entry name" value="Glycos_transf_1"/>
    <property type="match status" value="1"/>
</dbReference>
<dbReference type="SUPFAM" id="SSF53756">
    <property type="entry name" value="UDP-Glycosyltransferase/glycogen phosphorylase"/>
    <property type="match status" value="1"/>
</dbReference>
<dbReference type="EMBL" id="BKAR01000002">
    <property type="protein sequence ID" value="GEP83657.1"/>
    <property type="molecule type" value="Genomic_DNA"/>
</dbReference>
<dbReference type="InterPro" id="IPR001480">
    <property type="entry name" value="Bulb-type_lectin_dom"/>
</dbReference>
<dbReference type="PANTHER" id="PTHR12526:SF630">
    <property type="entry name" value="GLYCOSYLTRANSFERASE"/>
    <property type="match status" value="1"/>
</dbReference>
<keyword evidence="2" id="KW-1185">Reference proteome</keyword>
<dbReference type="Gene3D" id="3.40.50.2000">
    <property type="entry name" value="Glycogen Phosphorylase B"/>
    <property type="match status" value="2"/>
</dbReference>
<evidence type="ECO:0000313" key="1">
    <source>
        <dbReference type="EMBL" id="GEP83657.1"/>
    </source>
</evidence>
<dbReference type="OrthoDB" id="9811902at2"/>
<sequence length="408" mass="47064">MKIWIVSDGEPLPVDNENVRLRRMGNLASILSERGHEVLWFSSNFEHYNKIFRTETDAVFPINKNYKIVLLATKGYKRNVSLARLLHFKLFAKKFATIAKELSKPDVILTTMAPIQASREVEKFATEYKVPFVVDIRDLWPEIYYEVTPKISHPLIKILVENNIKTLKQILQKSTGIVGVTAKFLEYGLNVADMKRRYTDSVFHTAYPDIIKKDKCLTDDWNNNGLEDGDFVVTFVGNFGKQFDLETVFKAIDLIDEKKIKFVLCGVGEKYDYYVQKYKNNDHVILPGWVGKNEIVSLLKRSSVGVAPYIDSINFRLNMPNKFGEYLAASLPVLVGVSGMMEEMLNENNNGYHYSNEYELKDKILKLYNDERLLKDMSSASRNLYINQFNVGTVYTQFAKYLENIGMR</sequence>